<evidence type="ECO:0000256" key="2">
    <source>
        <dbReference type="ARBA" id="ARBA00022448"/>
    </source>
</evidence>
<keyword evidence="5 11" id="KW-0067">ATP-binding</keyword>
<dbReference type="InterPro" id="IPR027417">
    <property type="entry name" value="P-loop_NTPase"/>
</dbReference>
<dbReference type="InterPro" id="IPR005894">
    <property type="entry name" value="DrrA"/>
</dbReference>
<dbReference type="GO" id="GO:0016887">
    <property type="term" value="F:ATP hydrolysis activity"/>
    <property type="evidence" value="ECO:0007669"/>
    <property type="project" value="InterPro"/>
</dbReference>
<dbReference type="GO" id="GO:0005524">
    <property type="term" value="F:ATP binding"/>
    <property type="evidence" value="ECO:0007669"/>
    <property type="project" value="UniProtKB-KW"/>
</dbReference>
<dbReference type="InterPro" id="IPR017871">
    <property type="entry name" value="ABC_transporter-like_CS"/>
</dbReference>
<dbReference type="SMART" id="SM00382">
    <property type="entry name" value="AAA"/>
    <property type="match status" value="1"/>
</dbReference>
<dbReference type="Pfam" id="PF13732">
    <property type="entry name" value="DrrA1-3_C"/>
    <property type="match status" value="1"/>
</dbReference>
<keyword evidence="7" id="KW-0472">Membrane</keyword>
<dbReference type="PROSITE" id="PS00211">
    <property type="entry name" value="ABC_TRANSPORTER_1"/>
    <property type="match status" value="1"/>
</dbReference>
<dbReference type="InterPro" id="IPR050763">
    <property type="entry name" value="ABC_transporter_ATP-binding"/>
</dbReference>
<evidence type="ECO:0000256" key="1">
    <source>
        <dbReference type="ARBA" id="ARBA00004413"/>
    </source>
</evidence>
<evidence type="ECO:0000256" key="6">
    <source>
        <dbReference type="ARBA" id="ARBA00022967"/>
    </source>
</evidence>
<evidence type="ECO:0000313" key="12">
    <source>
        <dbReference type="Proteomes" id="UP000601223"/>
    </source>
</evidence>
<evidence type="ECO:0000259" key="10">
    <source>
        <dbReference type="PROSITE" id="PS50893"/>
    </source>
</evidence>
<dbReference type="PANTHER" id="PTHR42711:SF19">
    <property type="entry name" value="DOXORUBICIN RESISTANCE ATP-BINDING PROTEIN DRRA"/>
    <property type="match status" value="1"/>
</dbReference>
<reference evidence="11 12" key="1">
    <citation type="submission" date="2021-01" db="EMBL/GenBank/DDBJ databases">
        <title>Whole genome shotgun sequence of Catellatospora bangladeshensis NBRC 107357.</title>
        <authorList>
            <person name="Komaki H."/>
            <person name="Tamura T."/>
        </authorList>
    </citation>
    <scope>NUCLEOTIDE SEQUENCE [LARGE SCALE GENOMIC DNA]</scope>
    <source>
        <strain evidence="11 12">NBRC 107357</strain>
    </source>
</reference>
<keyword evidence="2" id="KW-0813">Transport</keyword>
<evidence type="ECO:0000313" key="11">
    <source>
        <dbReference type="EMBL" id="GIF80514.1"/>
    </source>
</evidence>
<dbReference type="GO" id="GO:0043215">
    <property type="term" value="P:daunorubicin transport"/>
    <property type="evidence" value="ECO:0007669"/>
    <property type="project" value="InterPro"/>
</dbReference>
<dbReference type="GO" id="GO:0005886">
    <property type="term" value="C:plasma membrane"/>
    <property type="evidence" value="ECO:0007669"/>
    <property type="project" value="UniProtKB-SubCell"/>
</dbReference>
<keyword evidence="4" id="KW-0547">Nucleotide-binding</keyword>
<comment type="similarity">
    <text evidence="9">Belongs to the ABC transporter superfamily. Drug exporter-1 (DrugE1) (TC 3.A.1.105) family.</text>
</comment>
<dbReference type="PROSITE" id="PS50893">
    <property type="entry name" value="ABC_TRANSPORTER_2"/>
    <property type="match status" value="1"/>
</dbReference>
<comment type="caution">
    <text evidence="11">The sequence shown here is derived from an EMBL/GenBank/DDBJ whole genome shotgun (WGS) entry which is preliminary data.</text>
</comment>
<feature type="domain" description="ABC transporter" evidence="10">
    <location>
        <begin position="6"/>
        <end position="238"/>
    </location>
</feature>
<evidence type="ECO:0000256" key="4">
    <source>
        <dbReference type="ARBA" id="ARBA00022741"/>
    </source>
</evidence>
<evidence type="ECO:0000256" key="5">
    <source>
        <dbReference type="ARBA" id="ARBA00022840"/>
    </source>
</evidence>
<evidence type="ECO:0000256" key="8">
    <source>
        <dbReference type="ARBA" id="ARBA00023251"/>
    </source>
</evidence>
<gene>
    <name evidence="11" type="ORF">Cba03nite_18630</name>
</gene>
<organism evidence="11 12">
    <name type="scientific">Catellatospora bangladeshensis</name>
    <dbReference type="NCBI Taxonomy" id="310355"/>
    <lineage>
        <taxon>Bacteria</taxon>
        <taxon>Bacillati</taxon>
        <taxon>Actinomycetota</taxon>
        <taxon>Actinomycetes</taxon>
        <taxon>Micromonosporales</taxon>
        <taxon>Micromonosporaceae</taxon>
        <taxon>Catellatospora</taxon>
    </lineage>
</organism>
<dbReference type="SUPFAM" id="SSF52540">
    <property type="entry name" value="P-loop containing nucleoside triphosphate hydrolases"/>
    <property type="match status" value="1"/>
</dbReference>
<dbReference type="NCBIfam" id="TIGR01188">
    <property type="entry name" value="drrA"/>
    <property type="match status" value="1"/>
</dbReference>
<dbReference type="PANTHER" id="PTHR42711">
    <property type="entry name" value="ABC TRANSPORTER ATP-BINDING PROTEIN"/>
    <property type="match status" value="1"/>
</dbReference>
<dbReference type="InterPro" id="IPR003439">
    <property type="entry name" value="ABC_transporter-like_ATP-bd"/>
</dbReference>
<dbReference type="EMBL" id="BONF01000010">
    <property type="protein sequence ID" value="GIF80514.1"/>
    <property type="molecule type" value="Genomic_DNA"/>
</dbReference>
<dbReference type="Gene3D" id="3.40.50.300">
    <property type="entry name" value="P-loop containing nucleotide triphosphate hydrolases"/>
    <property type="match status" value="1"/>
</dbReference>
<dbReference type="InterPro" id="IPR025302">
    <property type="entry name" value="DrrA1/2-like_C"/>
</dbReference>
<dbReference type="Proteomes" id="UP000601223">
    <property type="component" value="Unassembled WGS sequence"/>
</dbReference>
<protein>
    <submittedName>
        <fullName evidence="11">Daunorubicin resistance protein DrrA family ABC transporter ATP-binding protein</fullName>
    </submittedName>
</protein>
<name>A0A8J3JNR3_9ACTN</name>
<evidence type="ECO:0000256" key="9">
    <source>
        <dbReference type="ARBA" id="ARBA00049985"/>
    </source>
</evidence>
<evidence type="ECO:0000256" key="3">
    <source>
        <dbReference type="ARBA" id="ARBA00022475"/>
    </source>
</evidence>
<dbReference type="RefSeq" id="WP_346110560.1">
    <property type="nucleotide sequence ID" value="NZ_BONF01000010.1"/>
</dbReference>
<keyword evidence="12" id="KW-1185">Reference proteome</keyword>
<dbReference type="AlphaFoldDB" id="A0A8J3JNR3"/>
<dbReference type="GO" id="GO:0046677">
    <property type="term" value="P:response to antibiotic"/>
    <property type="evidence" value="ECO:0007669"/>
    <property type="project" value="UniProtKB-KW"/>
</dbReference>
<dbReference type="GO" id="GO:1900753">
    <property type="term" value="P:doxorubicin transport"/>
    <property type="evidence" value="ECO:0007669"/>
    <property type="project" value="InterPro"/>
</dbReference>
<keyword evidence="6" id="KW-1278">Translocase</keyword>
<accession>A0A8J3JNR3</accession>
<keyword evidence="3" id="KW-1003">Cell membrane</keyword>
<sequence length="320" mass="34437">MSELAIAASGVRKTYAGAQEPALGGFDLEVPRGTIQGLLGPNGAGKTTAIRILSTLMRLDAGRAVVAGHDVSTDGAQVRRRIGLVGQYAAVDEILSGRQNLVLFGRLNHLGRARAAARADELLERFGLVEAGNRPVAKYSGGMRRRLDLAASLIVSPEVLFVDEPTTGLDPQARQEVWAAVRELVAGGTTVLLTTQYLEEADRLATRIAMLWHGRVVREGTPDELKAAVGDDWIDLVFDDPAQARAALPVVRRHADGEPRTDERRISVPVKQRTKALVAVSAALAAEGVEPAEVNLRRPTLDEVFLELDRQQGSRQEVAA</sequence>
<proteinExistence type="inferred from homology"/>
<evidence type="ECO:0000256" key="7">
    <source>
        <dbReference type="ARBA" id="ARBA00023136"/>
    </source>
</evidence>
<keyword evidence="8" id="KW-0046">Antibiotic resistance</keyword>
<dbReference type="InterPro" id="IPR003593">
    <property type="entry name" value="AAA+_ATPase"/>
</dbReference>
<dbReference type="Pfam" id="PF00005">
    <property type="entry name" value="ABC_tran"/>
    <property type="match status" value="1"/>
</dbReference>
<comment type="subcellular location">
    <subcellularLocation>
        <location evidence="1">Cell membrane</location>
        <topology evidence="1">Peripheral membrane protein</topology>
        <orientation evidence="1">Cytoplasmic side</orientation>
    </subcellularLocation>
</comment>